<evidence type="ECO:0000313" key="4">
    <source>
        <dbReference type="EnsemblMetazoa" id="AFAF000812-PA"/>
    </source>
</evidence>
<dbReference type="GO" id="GO:0006589">
    <property type="term" value="P:octopamine biosynthetic process"/>
    <property type="evidence" value="ECO:0007669"/>
    <property type="project" value="TreeGrafter"/>
</dbReference>
<evidence type="ECO:0000256" key="1">
    <source>
        <dbReference type="SAM" id="MobiDB-lite"/>
    </source>
</evidence>
<dbReference type="GO" id="GO:0042421">
    <property type="term" value="P:norepinephrine biosynthetic process"/>
    <property type="evidence" value="ECO:0007669"/>
    <property type="project" value="TreeGrafter"/>
</dbReference>
<dbReference type="PANTHER" id="PTHR10157">
    <property type="entry name" value="DOPAMINE BETA HYDROXYLASE RELATED"/>
    <property type="match status" value="1"/>
</dbReference>
<feature type="transmembrane region" description="Helical" evidence="2">
    <location>
        <begin position="24"/>
        <end position="44"/>
    </location>
</feature>
<reference evidence="5" key="1">
    <citation type="submission" date="2014-01" db="EMBL/GenBank/DDBJ databases">
        <title>The Genome Sequence of Anopheles farauti FAR1 (V2).</title>
        <authorList>
            <consortium name="The Broad Institute Genomics Platform"/>
            <person name="Neafsey D.E."/>
            <person name="Besansky N."/>
            <person name="Howell P."/>
            <person name="Walton C."/>
            <person name="Young S.K."/>
            <person name="Zeng Q."/>
            <person name="Gargeya S."/>
            <person name="Fitzgerald M."/>
            <person name="Haas B."/>
            <person name="Abouelleil A."/>
            <person name="Allen A.W."/>
            <person name="Alvarado L."/>
            <person name="Arachchi H.M."/>
            <person name="Berlin A.M."/>
            <person name="Chapman S.B."/>
            <person name="Gainer-Dewar J."/>
            <person name="Goldberg J."/>
            <person name="Griggs A."/>
            <person name="Gujja S."/>
            <person name="Hansen M."/>
            <person name="Howarth C."/>
            <person name="Imamovic A."/>
            <person name="Ireland A."/>
            <person name="Larimer J."/>
            <person name="McCowan C."/>
            <person name="Murphy C."/>
            <person name="Pearson M."/>
            <person name="Poon T.W."/>
            <person name="Priest M."/>
            <person name="Roberts A."/>
            <person name="Saif S."/>
            <person name="Shea T."/>
            <person name="Sisk P."/>
            <person name="Sykes S."/>
            <person name="Wortman J."/>
            <person name="Nusbaum C."/>
            <person name="Birren B."/>
        </authorList>
    </citation>
    <scope>NUCLEOTIDE SEQUENCE [LARGE SCALE GENOMIC DNA]</scope>
    <source>
        <strain evidence="5">FAR1</strain>
    </source>
</reference>
<dbReference type="Pfam" id="PF03351">
    <property type="entry name" value="DOMON"/>
    <property type="match status" value="1"/>
</dbReference>
<sequence>MARCIASAREDGYRSPLTNYNRPFRLNAVALAVVVVVGLLQPAAHYSAALTVKTPKIEPVHHRWSRSEAMDSNGLYTLDWHIDQKDIVFTATANTRGFMGLGFSHRSEHMAGSDLVLVWVDDRTGKPNVLESISSHACSTSPCRDSGSGAATELKWNRRDRIESKHAGVTRLKGPVLRSMRAWQLQNGPINARKPKPNSVHKTHHVTGGREGCRKAENLTRLTLLYGSWSEFSGPACSQGRVRG</sequence>
<dbReference type="AlphaFoldDB" id="A0A182Q0T9"/>
<protein>
    <recommendedName>
        <fullName evidence="3">DOMON domain-containing protein</fullName>
    </recommendedName>
</protein>
<proteinExistence type="predicted"/>
<dbReference type="PANTHER" id="PTHR10157:SF23">
    <property type="entry name" value="MOXD1 HOMOLOG 1"/>
    <property type="match status" value="1"/>
</dbReference>
<dbReference type="GO" id="GO:0030667">
    <property type="term" value="C:secretory granule membrane"/>
    <property type="evidence" value="ECO:0007669"/>
    <property type="project" value="TreeGrafter"/>
</dbReference>
<keyword evidence="2" id="KW-0812">Transmembrane</keyword>
<dbReference type="InterPro" id="IPR000945">
    <property type="entry name" value="DBH-like"/>
</dbReference>
<dbReference type="VEuPathDB" id="VectorBase:AFAF000812"/>
<evidence type="ECO:0000313" key="5">
    <source>
        <dbReference type="Proteomes" id="UP000075886"/>
    </source>
</evidence>
<organism evidence="4 5">
    <name type="scientific">Anopheles farauti</name>
    <dbReference type="NCBI Taxonomy" id="69004"/>
    <lineage>
        <taxon>Eukaryota</taxon>
        <taxon>Metazoa</taxon>
        <taxon>Ecdysozoa</taxon>
        <taxon>Arthropoda</taxon>
        <taxon>Hexapoda</taxon>
        <taxon>Insecta</taxon>
        <taxon>Pterygota</taxon>
        <taxon>Neoptera</taxon>
        <taxon>Endopterygota</taxon>
        <taxon>Diptera</taxon>
        <taxon>Nematocera</taxon>
        <taxon>Culicoidea</taxon>
        <taxon>Culicidae</taxon>
        <taxon>Anophelinae</taxon>
        <taxon>Anopheles</taxon>
    </lineage>
</organism>
<name>A0A182Q0T9_9DIPT</name>
<dbReference type="GO" id="GO:0005615">
    <property type="term" value="C:extracellular space"/>
    <property type="evidence" value="ECO:0007669"/>
    <property type="project" value="TreeGrafter"/>
</dbReference>
<evidence type="ECO:0000256" key="2">
    <source>
        <dbReference type="SAM" id="Phobius"/>
    </source>
</evidence>
<accession>A0A182Q0T9</accession>
<dbReference type="InterPro" id="IPR005018">
    <property type="entry name" value="DOMON_domain"/>
</dbReference>
<dbReference type="Proteomes" id="UP000075886">
    <property type="component" value="Unassembled WGS sequence"/>
</dbReference>
<keyword evidence="2" id="KW-0472">Membrane</keyword>
<feature type="compositionally biased region" description="Basic residues" evidence="1">
    <location>
        <begin position="193"/>
        <end position="207"/>
    </location>
</feature>
<dbReference type="EnsemblMetazoa" id="AFAF000812-RA">
    <property type="protein sequence ID" value="AFAF000812-PA"/>
    <property type="gene ID" value="AFAF000812"/>
</dbReference>
<dbReference type="EMBL" id="AXCN02002114">
    <property type="status" value="NOT_ANNOTATED_CDS"/>
    <property type="molecule type" value="Genomic_DNA"/>
</dbReference>
<reference evidence="4" key="2">
    <citation type="submission" date="2020-05" db="UniProtKB">
        <authorList>
            <consortium name="EnsemblMetazoa"/>
        </authorList>
    </citation>
    <scope>IDENTIFICATION</scope>
    <source>
        <strain evidence="4">FAR1</strain>
    </source>
</reference>
<dbReference type="GO" id="GO:0004500">
    <property type="term" value="F:dopamine beta-monooxygenase activity"/>
    <property type="evidence" value="ECO:0007669"/>
    <property type="project" value="InterPro"/>
</dbReference>
<keyword evidence="2" id="KW-1133">Transmembrane helix</keyword>
<evidence type="ECO:0000259" key="3">
    <source>
        <dbReference type="Pfam" id="PF03351"/>
    </source>
</evidence>
<keyword evidence="5" id="KW-1185">Reference proteome</keyword>
<feature type="region of interest" description="Disordered" evidence="1">
    <location>
        <begin position="189"/>
        <end position="208"/>
    </location>
</feature>
<dbReference type="GO" id="GO:0005507">
    <property type="term" value="F:copper ion binding"/>
    <property type="evidence" value="ECO:0007669"/>
    <property type="project" value="TreeGrafter"/>
</dbReference>
<feature type="domain" description="DOMON" evidence="3">
    <location>
        <begin position="73"/>
        <end position="145"/>
    </location>
</feature>
<dbReference type="GO" id="GO:0042420">
    <property type="term" value="P:dopamine catabolic process"/>
    <property type="evidence" value="ECO:0007669"/>
    <property type="project" value="TreeGrafter"/>
</dbReference>
<dbReference type="CDD" id="cd09631">
    <property type="entry name" value="DOMON_DOH"/>
    <property type="match status" value="1"/>
</dbReference>
<dbReference type="InterPro" id="IPR045266">
    <property type="entry name" value="DOH_DOMON"/>
</dbReference>